<protein>
    <submittedName>
        <fullName evidence="3">MGT family glycosyltransferase</fullName>
    </submittedName>
</protein>
<gene>
    <name evidence="3" type="ORF">RV00_GL000603</name>
</gene>
<dbReference type="EMBL" id="JXKM01000011">
    <property type="protein sequence ID" value="OJG34886.1"/>
    <property type="molecule type" value="Genomic_DNA"/>
</dbReference>
<name>A0A1L8SSD7_9ENTE</name>
<comment type="caution">
    <text evidence="3">The sequence shown here is derived from an EMBL/GenBank/DDBJ whole genome shotgun (WGS) entry which is preliminary data.</text>
</comment>
<dbReference type="GO" id="GO:0016758">
    <property type="term" value="F:hexosyltransferase activity"/>
    <property type="evidence" value="ECO:0007669"/>
    <property type="project" value="InterPro"/>
</dbReference>
<dbReference type="GO" id="GO:0017000">
    <property type="term" value="P:antibiotic biosynthetic process"/>
    <property type="evidence" value="ECO:0007669"/>
    <property type="project" value="UniProtKB-ARBA"/>
</dbReference>
<comment type="similarity">
    <text evidence="1">Belongs to the UDP-glycosyltransferase family.</text>
</comment>
<organism evidence="3 4">
    <name type="scientific">Enterococcus devriesei</name>
    <dbReference type="NCBI Taxonomy" id="319970"/>
    <lineage>
        <taxon>Bacteria</taxon>
        <taxon>Bacillati</taxon>
        <taxon>Bacillota</taxon>
        <taxon>Bacilli</taxon>
        <taxon>Lactobacillales</taxon>
        <taxon>Enterococcaceae</taxon>
        <taxon>Enterococcus</taxon>
    </lineage>
</organism>
<dbReference type="InterPro" id="IPR006326">
    <property type="entry name" value="UDPGT_MGT-like"/>
</dbReference>
<evidence type="ECO:0000313" key="3">
    <source>
        <dbReference type="EMBL" id="OJG34886.1"/>
    </source>
</evidence>
<dbReference type="NCBIfam" id="TIGR01426">
    <property type="entry name" value="MGT"/>
    <property type="match status" value="1"/>
</dbReference>
<proteinExistence type="inferred from homology"/>
<keyword evidence="4" id="KW-1185">Reference proteome</keyword>
<dbReference type="GO" id="GO:0008194">
    <property type="term" value="F:UDP-glycosyltransferase activity"/>
    <property type="evidence" value="ECO:0007669"/>
    <property type="project" value="InterPro"/>
</dbReference>
<evidence type="ECO:0000313" key="4">
    <source>
        <dbReference type="Proteomes" id="UP000183700"/>
    </source>
</evidence>
<evidence type="ECO:0000256" key="2">
    <source>
        <dbReference type="ARBA" id="ARBA00022679"/>
    </source>
</evidence>
<keyword evidence="2 3" id="KW-0808">Transferase</keyword>
<dbReference type="Gene3D" id="3.40.50.2000">
    <property type="entry name" value="Glycogen Phosphorylase B"/>
    <property type="match status" value="2"/>
</dbReference>
<dbReference type="AlphaFoldDB" id="A0A1L8SSD7"/>
<dbReference type="InterPro" id="IPR050426">
    <property type="entry name" value="Glycosyltransferase_28"/>
</dbReference>
<dbReference type="InterPro" id="IPR002213">
    <property type="entry name" value="UDP_glucos_trans"/>
</dbReference>
<sequence length="391" mass="44295">MKEARLMTKVLFLNVTTHGHVNPSLGLVKELSTRGVEVVYFSSEEFREKIEEAGASYRPYHYDLNIFKNGFNVLLDHGLDLIQDILQQIEDETFDYVIHSIAMPFSKQIAEYLMLPAVSMLAVFMGMKNFMEPDKTPLAGKFKAMNDAYLLEAKKIAETLNVKMPPRFFDLIFNVEPLNLVFTSDYFLPEEDRAFFDEKYVLVGADSYQRLEDLTDFPIERLKSAKNVLYVSFGTIFGDFATEIYQEVFEAFGDSDYLVVMAAHQVGLANLEIPENFIVQDYIPQNEVLKYADVAITHNGLNSMNDLILNEVPFVSLPMGADQPALAKRLVELGAGISLDYQQVDSLELKTAVENIQVEPEYLSNLKQIKQSFLAAGGYQKAVDAIQKYAE</sequence>
<dbReference type="FunFam" id="3.40.50.2000:FF:000072">
    <property type="entry name" value="Glycosyl transferase"/>
    <property type="match status" value="1"/>
</dbReference>
<dbReference type="Pfam" id="PF00201">
    <property type="entry name" value="UDPGT"/>
    <property type="match status" value="1"/>
</dbReference>
<dbReference type="Proteomes" id="UP000183700">
    <property type="component" value="Unassembled WGS sequence"/>
</dbReference>
<evidence type="ECO:0000256" key="1">
    <source>
        <dbReference type="ARBA" id="ARBA00009995"/>
    </source>
</evidence>
<dbReference type="CDD" id="cd03784">
    <property type="entry name" value="GT1_Gtf-like"/>
    <property type="match status" value="1"/>
</dbReference>
<dbReference type="STRING" id="319970.RV00_GL000603"/>
<dbReference type="PANTHER" id="PTHR48050:SF13">
    <property type="entry name" value="STEROL 3-BETA-GLUCOSYLTRANSFERASE UGT80A2"/>
    <property type="match status" value="1"/>
</dbReference>
<accession>A0A1L8SSD7</accession>
<dbReference type="SUPFAM" id="SSF53756">
    <property type="entry name" value="UDP-Glycosyltransferase/glycogen phosphorylase"/>
    <property type="match status" value="1"/>
</dbReference>
<reference evidence="3 4" key="1">
    <citation type="submission" date="2014-12" db="EMBL/GenBank/DDBJ databases">
        <title>Draft genome sequences of 29 type strains of Enterococci.</title>
        <authorList>
            <person name="Zhong Z."/>
            <person name="Sun Z."/>
            <person name="Liu W."/>
            <person name="Zhang W."/>
            <person name="Zhang H."/>
        </authorList>
    </citation>
    <scope>NUCLEOTIDE SEQUENCE [LARGE SCALE GENOMIC DNA]</scope>
    <source>
        <strain evidence="3 4">DSM 22802</strain>
    </source>
</reference>
<dbReference type="PANTHER" id="PTHR48050">
    <property type="entry name" value="STEROL 3-BETA-GLUCOSYLTRANSFERASE"/>
    <property type="match status" value="1"/>
</dbReference>